<dbReference type="Gene3D" id="3.40.50.10140">
    <property type="entry name" value="Toll/interleukin-1 receptor homology (TIR) domain"/>
    <property type="match status" value="1"/>
</dbReference>
<dbReference type="GO" id="GO:0007165">
    <property type="term" value="P:signal transduction"/>
    <property type="evidence" value="ECO:0007669"/>
    <property type="project" value="InterPro"/>
</dbReference>
<reference evidence="8" key="1">
    <citation type="journal article" date="2021" name="Genome Biol. Evol.">
        <title>A High-Quality Reference Genome for a Parasitic Bivalve with Doubly Uniparental Inheritance (Bivalvia: Unionida).</title>
        <authorList>
            <person name="Smith C.H."/>
        </authorList>
    </citation>
    <scope>NUCLEOTIDE SEQUENCE</scope>
    <source>
        <strain evidence="8">CHS0354</strain>
    </source>
</reference>
<keyword evidence="3" id="KW-0732">Signal</keyword>
<dbReference type="Gene3D" id="3.40.50.300">
    <property type="entry name" value="P-loop containing nucleotide triphosphate hydrolases"/>
    <property type="match status" value="1"/>
</dbReference>
<dbReference type="Pfam" id="PF16095">
    <property type="entry name" value="COR-A"/>
    <property type="match status" value="1"/>
</dbReference>
<evidence type="ECO:0000313" key="9">
    <source>
        <dbReference type="Proteomes" id="UP001195483"/>
    </source>
</evidence>
<dbReference type="Pfam" id="PF13676">
    <property type="entry name" value="TIR_2"/>
    <property type="match status" value="1"/>
</dbReference>
<evidence type="ECO:0000256" key="2">
    <source>
        <dbReference type="ARBA" id="ARBA00022692"/>
    </source>
</evidence>
<dbReference type="InterPro" id="IPR036388">
    <property type="entry name" value="WH-like_DNA-bd_sf"/>
</dbReference>
<evidence type="ECO:0000256" key="3">
    <source>
        <dbReference type="ARBA" id="ARBA00022729"/>
    </source>
</evidence>
<evidence type="ECO:0000256" key="1">
    <source>
        <dbReference type="ARBA" id="ARBA00004370"/>
    </source>
</evidence>
<keyword evidence="6" id="KW-0472">Membrane</keyword>
<evidence type="ECO:0000313" key="8">
    <source>
        <dbReference type="EMBL" id="KAK3594834.1"/>
    </source>
</evidence>
<keyword evidence="2" id="KW-0812">Transmembrane</keyword>
<accession>A0AAE0SMU5</accession>
<comment type="subcellular location">
    <subcellularLocation>
        <location evidence="1">Membrane</location>
    </subcellularLocation>
</comment>
<dbReference type="PANTHER" id="PTHR24365">
    <property type="entry name" value="TOLL-LIKE RECEPTOR"/>
    <property type="match status" value="1"/>
</dbReference>
<feature type="domain" description="TIR" evidence="7">
    <location>
        <begin position="871"/>
        <end position="1001"/>
    </location>
</feature>
<keyword evidence="4" id="KW-0677">Repeat</keyword>
<dbReference type="GO" id="GO:0038023">
    <property type="term" value="F:signaling receptor activity"/>
    <property type="evidence" value="ECO:0007669"/>
    <property type="project" value="TreeGrafter"/>
</dbReference>
<name>A0AAE0SMU5_9BIVA</name>
<evidence type="ECO:0000256" key="5">
    <source>
        <dbReference type="ARBA" id="ARBA00022989"/>
    </source>
</evidence>
<keyword evidence="9" id="KW-1185">Reference proteome</keyword>
<organism evidence="8 9">
    <name type="scientific">Potamilus streckersoni</name>
    <dbReference type="NCBI Taxonomy" id="2493646"/>
    <lineage>
        <taxon>Eukaryota</taxon>
        <taxon>Metazoa</taxon>
        <taxon>Spiralia</taxon>
        <taxon>Lophotrochozoa</taxon>
        <taxon>Mollusca</taxon>
        <taxon>Bivalvia</taxon>
        <taxon>Autobranchia</taxon>
        <taxon>Heteroconchia</taxon>
        <taxon>Palaeoheterodonta</taxon>
        <taxon>Unionida</taxon>
        <taxon>Unionoidea</taxon>
        <taxon>Unionidae</taxon>
        <taxon>Ambleminae</taxon>
        <taxon>Lampsilini</taxon>
        <taxon>Potamilus</taxon>
    </lineage>
</organism>
<dbReference type="EMBL" id="JAEAOA010000229">
    <property type="protein sequence ID" value="KAK3594834.1"/>
    <property type="molecule type" value="Genomic_DNA"/>
</dbReference>
<protein>
    <recommendedName>
        <fullName evidence="7">TIR domain-containing protein</fullName>
    </recommendedName>
</protein>
<dbReference type="Gene3D" id="1.10.10.10">
    <property type="entry name" value="Winged helix-like DNA-binding domain superfamily/Winged helix DNA-binding domain"/>
    <property type="match status" value="1"/>
</dbReference>
<dbReference type="Proteomes" id="UP001195483">
    <property type="component" value="Unassembled WGS sequence"/>
</dbReference>
<dbReference type="InterPro" id="IPR027417">
    <property type="entry name" value="P-loop_NTPase"/>
</dbReference>
<evidence type="ECO:0000256" key="6">
    <source>
        <dbReference type="ARBA" id="ARBA00023136"/>
    </source>
</evidence>
<reference evidence="8" key="3">
    <citation type="submission" date="2023-05" db="EMBL/GenBank/DDBJ databases">
        <authorList>
            <person name="Smith C.H."/>
        </authorList>
    </citation>
    <scope>NUCLEOTIDE SEQUENCE</scope>
    <source>
        <strain evidence="8">CHS0354</strain>
        <tissue evidence="8">Mantle</tissue>
    </source>
</reference>
<dbReference type="SUPFAM" id="SSF52540">
    <property type="entry name" value="P-loop containing nucleoside triphosphate hydrolases"/>
    <property type="match status" value="1"/>
</dbReference>
<dbReference type="SMART" id="SM00255">
    <property type="entry name" value="TIR"/>
    <property type="match status" value="1"/>
</dbReference>
<dbReference type="SUPFAM" id="SSF52200">
    <property type="entry name" value="Toll/Interleukin receptor TIR domain"/>
    <property type="match status" value="1"/>
</dbReference>
<dbReference type="AlphaFoldDB" id="A0AAE0SMU5"/>
<dbReference type="Gene3D" id="3.30.70.1390">
    <property type="entry name" value="ROC domain from the Parkinson's disease-associated leucine-rich repeat kinase 2"/>
    <property type="match status" value="1"/>
</dbReference>
<sequence length="1089" mass="125417">MIHIPFSFQTSPWTYPRQILPDDWVPIKDYSKGCRSNSASVRYDSEQDYRLQRLATVLNDIQLTKGRIGKSKQVLILSQGKTDTNACDKEDVSIKNHDRAYIAFEDKNTEVIYSRSPQQDFSQYHKATDVQQEEFPSSPVQRKFTQSETNTVAMLKLLQENAYKVKEDTDKFSPLTIWDFAGQYAFYTTHQTFLTRRAIYVLVSDVSGHVTDLVADECYFDSEGIMKCKVHELIEVWLNSIHSCAPFPAASTPPVIMVGTHVDKISLKQSPVKRINPETPATTLETVEFTSQTASTCATASTKQQSKAMNILGSVQNFLKQPETKGISDKTPIAINPGADAFSTVDQPKKPRKWKFWQRLIRKKRIPADAEKRYRHTICERYFKAIRTSLKDKPTRFHLVDEDFAIDNTIVDSKLEDLKRKLVEVASQQPYWGEEIPARWIPLEQELMRLKAAGIKVIHRNLLEEINHTGAVPIATEELDLFLRFQHDIGTILYFSMDVLREKIVLDPQWLIDALKSLITADEMFILRNKKAVTEKWFEFKTKGNLSPELIDAIWTKKKKVDFHDNKEHLLLLMEKLNIISKPKSYSEDGNEIKEENYYLAPCMLRQAMPREIISPESDPEMENTSVLCFMCTGKFLPPPIFHRLVGACLTHWPIAKKKSENLIYCGCCVFDLDHHHRLTLHFRDYVIFLRVTTMGFKDTTWTSELCNKARKFIFENLLKIIGNLCQSLQFEPYIKCPDADADSTEGLMSVSILQSNEKVVCHSHEKSHTLSSRQLLQYWFEEELSTKKRSDDIISAFSTESSTSGDSNETVYLTVGTTGKHLSRDVDAAINKFEQRSDSVDDIHSRVSDLKMQEECQVVSLQKRTLPPGKKYHAFFSYSSSDIQWVKQTVERLENEYGFVCREYDRDNTPGTPLLNFVDDGIKYAYKTVIAITREALLSGFVLLEIQMAMNQGFNENRNCVVPVLLEDCEVPSYLKVLNYVDARDTEMSDIWWPKLVMELETQVYGYTYFLKEKEDSLQQQQIKKKRTLSGSKKGQEGEGYTPITKEHIIKSTRPLGLMLYRSLRSVKYMDILLTFIKYPGKHSPVDL</sequence>
<dbReference type="InterPro" id="IPR032171">
    <property type="entry name" value="COR-A"/>
</dbReference>
<dbReference type="InterPro" id="IPR000157">
    <property type="entry name" value="TIR_dom"/>
</dbReference>
<evidence type="ECO:0000256" key="4">
    <source>
        <dbReference type="ARBA" id="ARBA00022737"/>
    </source>
</evidence>
<dbReference type="PANTHER" id="PTHR24365:SF530">
    <property type="entry name" value="MSTPROX-RELATED"/>
    <property type="match status" value="1"/>
</dbReference>
<dbReference type="Pfam" id="PF08477">
    <property type="entry name" value="Roc"/>
    <property type="match status" value="1"/>
</dbReference>
<gene>
    <name evidence="8" type="ORF">CHS0354_002885</name>
</gene>
<dbReference type="InterPro" id="IPR035897">
    <property type="entry name" value="Toll_tir_struct_dom_sf"/>
</dbReference>
<comment type="caution">
    <text evidence="8">The sequence shown here is derived from an EMBL/GenBank/DDBJ whole genome shotgun (WGS) entry which is preliminary data.</text>
</comment>
<reference evidence="8" key="2">
    <citation type="journal article" date="2021" name="Genome Biol. Evol.">
        <title>Developing a high-quality reference genome for a parasitic bivalve with doubly uniparental inheritance (Bivalvia: Unionida).</title>
        <authorList>
            <person name="Smith C.H."/>
        </authorList>
    </citation>
    <scope>NUCLEOTIDE SEQUENCE</scope>
    <source>
        <strain evidence="8">CHS0354</strain>
        <tissue evidence="8">Mantle</tissue>
    </source>
</reference>
<dbReference type="GO" id="GO:0005886">
    <property type="term" value="C:plasma membrane"/>
    <property type="evidence" value="ECO:0007669"/>
    <property type="project" value="TreeGrafter"/>
</dbReference>
<evidence type="ECO:0000259" key="7">
    <source>
        <dbReference type="PROSITE" id="PS50104"/>
    </source>
</evidence>
<keyword evidence="5" id="KW-1133">Transmembrane helix</keyword>
<dbReference type="PROSITE" id="PS50104">
    <property type="entry name" value="TIR"/>
    <property type="match status" value="1"/>
</dbReference>
<proteinExistence type="predicted"/>